<dbReference type="OMA" id="CKPPLHQ"/>
<evidence type="ECO:0000313" key="2">
    <source>
        <dbReference type="EMBL" id="EMD60901.1"/>
    </source>
</evidence>
<dbReference type="KEGG" id="bsc:COCSADRAFT_237074"/>
<keyword evidence="3" id="KW-1185">Reference proteome</keyword>
<accession>M2SUZ7</accession>
<feature type="region of interest" description="Disordered" evidence="1">
    <location>
        <begin position="16"/>
        <end position="56"/>
    </location>
</feature>
<organism evidence="2 3">
    <name type="scientific">Cochliobolus sativus (strain ND90Pr / ATCC 201652)</name>
    <name type="common">Common root rot and spot blotch fungus</name>
    <name type="synonym">Bipolaris sorokiniana</name>
    <dbReference type="NCBI Taxonomy" id="665912"/>
    <lineage>
        <taxon>Eukaryota</taxon>
        <taxon>Fungi</taxon>
        <taxon>Dikarya</taxon>
        <taxon>Ascomycota</taxon>
        <taxon>Pezizomycotina</taxon>
        <taxon>Dothideomycetes</taxon>
        <taxon>Pleosporomycetidae</taxon>
        <taxon>Pleosporales</taxon>
        <taxon>Pleosporineae</taxon>
        <taxon>Pleosporaceae</taxon>
        <taxon>Bipolaris</taxon>
    </lineage>
</organism>
<feature type="region of interest" description="Disordered" evidence="1">
    <location>
        <begin position="135"/>
        <end position="177"/>
    </location>
</feature>
<name>M2SUZ7_COCSN</name>
<dbReference type="AlphaFoldDB" id="M2SUZ7"/>
<feature type="compositionally biased region" description="Low complexity" evidence="1">
    <location>
        <begin position="32"/>
        <end position="51"/>
    </location>
</feature>
<dbReference type="Proteomes" id="UP000016934">
    <property type="component" value="Unassembled WGS sequence"/>
</dbReference>
<reference evidence="3" key="2">
    <citation type="journal article" date="2013" name="PLoS Genet.">
        <title>Comparative genome structure, secondary metabolite, and effector coding capacity across Cochliobolus pathogens.</title>
        <authorList>
            <person name="Condon B.J."/>
            <person name="Leng Y."/>
            <person name="Wu D."/>
            <person name="Bushley K.E."/>
            <person name="Ohm R.A."/>
            <person name="Otillar R."/>
            <person name="Martin J."/>
            <person name="Schackwitz W."/>
            <person name="Grimwood J."/>
            <person name="MohdZainudin N."/>
            <person name="Xue C."/>
            <person name="Wang R."/>
            <person name="Manning V.A."/>
            <person name="Dhillon B."/>
            <person name="Tu Z.J."/>
            <person name="Steffenson B.J."/>
            <person name="Salamov A."/>
            <person name="Sun H."/>
            <person name="Lowry S."/>
            <person name="LaButti K."/>
            <person name="Han J."/>
            <person name="Copeland A."/>
            <person name="Lindquist E."/>
            <person name="Barry K."/>
            <person name="Schmutz J."/>
            <person name="Baker S.E."/>
            <person name="Ciuffetti L.M."/>
            <person name="Grigoriev I.V."/>
            <person name="Zhong S."/>
            <person name="Turgeon B.G."/>
        </authorList>
    </citation>
    <scope>NUCLEOTIDE SEQUENCE [LARGE SCALE GENOMIC DNA]</scope>
    <source>
        <strain evidence="3">ND90Pr / ATCC 201652</strain>
    </source>
</reference>
<protein>
    <submittedName>
        <fullName evidence="2">Uncharacterized protein</fullName>
    </submittedName>
</protein>
<dbReference type="HOGENOM" id="CLU_1461176_0_0_1"/>
<dbReference type="GeneID" id="19134900"/>
<dbReference type="EMBL" id="KB445649">
    <property type="protein sequence ID" value="EMD60901.1"/>
    <property type="molecule type" value="Genomic_DNA"/>
</dbReference>
<proteinExistence type="predicted"/>
<reference evidence="2 3" key="1">
    <citation type="journal article" date="2012" name="PLoS Pathog.">
        <title>Diverse lifestyles and strategies of plant pathogenesis encoded in the genomes of eighteen Dothideomycetes fungi.</title>
        <authorList>
            <person name="Ohm R.A."/>
            <person name="Feau N."/>
            <person name="Henrissat B."/>
            <person name="Schoch C.L."/>
            <person name="Horwitz B.A."/>
            <person name="Barry K.W."/>
            <person name="Condon B.J."/>
            <person name="Copeland A.C."/>
            <person name="Dhillon B."/>
            <person name="Glaser F."/>
            <person name="Hesse C.N."/>
            <person name="Kosti I."/>
            <person name="LaButti K."/>
            <person name="Lindquist E.A."/>
            <person name="Lucas S."/>
            <person name="Salamov A.A."/>
            <person name="Bradshaw R.E."/>
            <person name="Ciuffetti L."/>
            <person name="Hamelin R.C."/>
            <person name="Kema G.H.J."/>
            <person name="Lawrence C."/>
            <person name="Scott J.A."/>
            <person name="Spatafora J.W."/>
            <person name="Turgeon B.G."/>
            <person name="de Wit P.J.G.M."/>
            <person name="Zhong S."/>
            <person name="Goodwin S.B."/>
            <person name="Grigoriev I.V."/>
        </authorList>
    </citation>
    <scope>NUCLEOTIDE SEQUENCE [LARGE SCALE GENOMIC DNA]</scope>
    <source>
        <strain evidence="3">ND90Pr / ATCC 201652</strain>
    </source>
</reference>
<dbReference type="RefSeq" id="XP_007703269.1">
    <property type="nucleotide sequence ID" value="XM_007705079.1"/>
</dbReference>
<dbReference type="OrthoDB" id="3695639at2759"/>
<sequence length="177" mass="18217">MSCLSSIRSNFGSVFQSKKKENPTLAEKSANTSHVSSRPSVSTSTQTSSPSYKPPLYQVPSAIVTATEKGMISASLCSVSQPPSASTSLTSTSTQTISAAAPSPFHSLPLASPSPLSLSSSSALSPFCPSPLLPMSKAEGNARESTSSTTTLTRGEEACVSGHSSQRASVRFKGLDV</sequence>
<gene>
    <name evidence="2" type="ORF">COCSADRAFT_237074</name>
</gene>
<evidence type="ECO:0000313" key="3">
    <source>
        <dbReference type="Proteomes" id="UP000016934"/>
    </source>
</evidence>
<evidence type="ECO:0000256" key="1">
    <source>
        <dbReference type="SAM" id="MobiDB-lite"/>
    </source>
</evidence>